<proteinExistence type="predicted"/>
<sequence length="1329" mass="143467">MQRVIEEVRRAAQAYELQSRGDDEPSDAAVTASSLSAVLPNILTNPKVLSAVASVEGRQGALPGAATSVMNAAYGALATVSGNVAKAAQLQPPIISLTEFLGGAGVTAAQKAVTTPSVDPPKPSPLVAATAAPVAAAATAAAATTVSPLALPGGSSYQEIPGLSLVGGSTQEASSGIAALSSSGIASWLSAISEQLQQTTAAQQRIQPATATGTTPIGATNALSTALSAAYGSAVITSNMNNILTNSMSNNINSNKSTMPFFGNGQPIVSEGPWKTLQRDSNRRSRSPSRERHDNRSRQEQSRHQGRHQQRRSSRSSSRERRRRSLSSSRERGGSASRGSRKFRSSRSSSRERWSRSSSREPPSAAAQRQRQRRSRSRSTSRDRFGRTRSKQRSRSRSRDRHRNSRDSSRERGQQGGAGGGSSGGGTRDSSTRSRWNRPERSSRFSDRDDSIEPNSNSALPQWNSLNNNHNNNGGHLHHHNNNNNNNNHGGATEGDSDYACLTPVNTKQSKSCGDLLDMETTPDGGNEAVALKKALEWELSLDSRDLRSHAWYHGPIPRQRAEEIVQQEGDFLVRDCVSQPGNYVLTCKTKGPTLHFVINKLLLQPETVYERVQYQFEDDAYDTVPDLITFYVGSGKAISAASGARIQFPCNRTYPLSYYAGKFPQNNGPHGIRGPSPLNSPSPVPSSPGFRYNPYTQQTNSYRSPMSSPPRTKRETPPRLPSKKQRSQSLTPLHGAQGVQQRYCSADGVIGGPVDGKAGATTGTSRPARMVDGGGEKCNSADGVIHSDTVNGVRSATGEEKSSSADGVVKPQSIPQRPSSTDPASAAAAAHKGGSTHSLARSASLRSSHGKLGSRASSINKEPSEHSLSPCIEQQQQFGENEEEHERPPSPPPKPIRGGASGTLQRHESFKDSDTSTAQAGAHGRGALSSYHPSGSDSGNGSGDSAQSSATGEDLAIPHRAGGVVLKNPRFIPTSLSSVTLRSHLEIDPVAAEEALLAMQIPIFEQTSRYDLENFNTLLLPFCDCKPLDSGTLNTFRMMLCESGPRVIANHLTRVDIGLILEKDESRKDDPLNCSGLELITLEQGKQYRADLIERTECMKLLVAVTILTCQSDLERAETLNKWIQIAVETKTALGNLFGFSAIMLGLSMPQIQKLESTWHTLRQKYTDSAFNFEAKLRPTLNSMNDCSNPQAPNTTIPHILPYVLVKDRTINDVFATPTSPCPTLVASCVTPWETITQDFGFSVLFAHLDAARSFINNLTLYRKNAQTILQDTSRYDPLMEDAFKTEFQMKFLWGSKGALVPAEERHAKFEHVLTVMAEKFCGDPSAG</sequence>
<dbReference type="PROSITE" id="PS50001">
    <property type="entry name" value="SH2"/>
    <property type="match status" value="1"/>
</dbReference>
<dbReference type="GO" id="GO:0007264">
    <property type="term" value="P:small GTPase-mediated signal transduction"/>
    <property type="evidence" value="ECO:0007669"/>
    <property type="project" value="InterPro"/>
</dbReference>
<dbReference type="Pfam" id="PF00017">
    <property type="entry name" value="SH2"/>
    <property type="match status" value="1"/>
</dbReference>
<dbReference type="CDD" id="cd10337">
    <property type="entry name" value="SH2_BCAR3"/>
    <property type="match status" value="1"/>
</dbReference>
<feature type="compositionally biased region" description="Basic residues" evidence="4">
    <location>
        <begin position="370"/>
        <end position="379"/>
    </location>
</feature>
<accession>A0A2M4B9N9</accession>
<feature type="compositionally biased region" description="Low complexity" evidence="4">
    <location>
        <begin position="360"/>
        <end position="369"/>
    </location>
</feature>
<feature type="compositionally biased region" description="Low complexity" evidence="4">
    <location>
        <begin position="466"/>
        <end position="475"/>
    </location>
</feature>
<dbReference type="PANTHER" id="PTHR14247:SF8">
    <property type="entry name" value="RAS-GEF DOMAIN-CONTAINING PROTEIN"/>
    <property type="match status" value="1"/>
</dbReference>
<feature type="compositionally biased region" description="Low complexity" evidence="4">
    <location>
        <begin position="935"/>
        <end position="951"/>
    </location>
</feature>
<dbReference type="Gene3D" id="1.10.840.10">
    <property type="entry name" value="Ras guanine-nucleotide exchange factors catalytic domain"/>
    <property type="match status" value="1"/>
</dbReference>
<dbReference type="InterPro" id="IPR001895">
    <property type="entry name" value="RASGEF_cat_dom"/>
</dbReference>
<evidence type="ECO:0000313" key="7">
    <source>
        <dbReference type="EMBL" id="MBW49775.1"/>
    </source>
</evidence>
<dbReference type="GO" id="GO:0005085">
    <property type="term" value="F:guanyl-nucleotide exchange factor activity"/>
    <property type="evidence" value="ECO:0007669"/>
    <property type="project" value="UniProtKB-KW"/>
</dbReference>
<organism evidence="7">
    <name type="scientific">Anopheles marajoara</name>
    <dbReference type="NCBI Taxonomy" id="58244"/>
    <lineage>
        <taxon>Eukaryota</taxon>
        <taxon>Metazoa</taxon>
        <taxon>Ecdysozoa</taxon>
        <taxon>Arthropoda</taxon>
        <taxon>Hexapoda</taxon>
        <taxon>Insecta</taxon>
        <taxon>Pterygota</taxon>
        <taxon>Neoptera</taxon>
        <taxon>Endopterygota</taxon>
        <taxon>Diptera</taxon>
        <taxon>Nematocera</taxon>
        <taxon>Culicoidea</taxon>
        <taxon>Culicidae</taxon>
        <taxon>Anophelinae</taxon>
        <taxon>Anopheles</taxon>
    </lineage>
</organism>
<feature type="compositionally biased region" description="Basic and acidic residues" evidence="4">
    <location>
        <begin position="349"/>
        <end position="359"/>
    </location>
</feature>
<dbReference type="InterPro" id="IPR000980">
    <property type="entry name" value="SH2"/>
</dbReference>
<evidence type="ECO:0000256" key="2">
    <source>
        <dbReference type="PROSITE-ProRule" id="PRU00168"/>
    </source>
</evidence>
<evidence type="ECO:0000256" key="3">
    <source>
        <dbReference type="PROSITE-ProRule" id="PRU00191"/>
    </source>
</evidence>
<keyword evidence="2" id="KW-0344">Guanine-nucleotide releasing factor</keyword>
<feature type="compositionally biased region" description="Low complexity" evidence="4">
    <location>
        <begin position="819"/>
        <end position="848"/>
    </location>
</feature>
<protein>
    <submittedName>
        <fullName evidence="7">Putative guanine nucleotide exchange factor for ras-like small gtpase</fullName>
    </submittedName>
</protein>
<dbReference type="InterPro" id="IPR023578">
    <property type="entry name" value="Ras_GEF_dom_sf"/>
</dbReference>
<evidence type="ECO:0000256" key="4">
    <source>
        <dbReference type="SAM" id="MobiDB-lite"/>
    </source>
</evidence>
<dbReference type="SMART" id="SM00147">
    <property type="entry name" value="RasGEF"/>
    <property type="match status" value="1"/>
</dbReference>
<dbReference type="PROSITE" id="PS50009">
    <property type="entry name" value="RASGEF_CAT"/>
    <property type="match status" value="1"/>
</dbReference>
<feature type="compositionally biased region" description="Basic and acidic residues" evidence="4">
    <location>
        <begin position="277"/>
        <end position="303"/>
    </location>
</feature>
<feature type="domain" description="Ras-GEF" evidence="6">
    <location>
        <begin position="1045"/>
        <end position="1304"/>
    </location>
</feature>
<dbReference type="SUPFAM" id="SSF55550">
    <property type="entry name" value="SH2 domain"/>
    <property type="match status" value="1"/>
</dbReference>
<feature type="compositionally biased region" description="Gly residues" evidence="4">
    <location>
        <begin position="414"/>
        <end position="427"/>
    </location>
</feature>
<feature type="compositionally biased region" description="Polar residues" evidence="4">
    <location>
        <begin position="453"/>
        <end position="465"/>
    </location>
</feature>
<feature type="domain" description="SH2" evidence="5">
    <location>
        <begin position="552"/>
        <end position="651"/>
    </location>
</feature>
<feature type="region of interest" description="Disordered" evidence="4">
    <location>
        <begin position="257"/>
        <end position="495"/>
    </location>
</feature>
<evidence type="ECO:0000259" key="5">
    <source>
        <dbReference type="PROSITE" id="PS50001"/>
    </source>
</evidence>
<evidence type="ECO:0000259" key="6">
    <source>
        <dbReference type="PROSITE" id="PS50009"/>
    </source>
</evidence>
<dbReference type="Pfam" id="PF00617">
    <property type="entry name" value="RasGEF"/>
    <property type="match status" value="1"/>
</dbReference>
<dbReference type="SMART" id="SM00252">
    <property type="entry name" value="SH2"/>
    <property type="match status" value="1"/>
</dbReference>
<dbReference type="FunFam" id="1.10.840.10:FF:000015">
    <property type="entry name" value="Uncharacterized protein, isoform A"/>
    <property type="match status" value="1"/>
</dbReference>
<feature type="compositionally biased region" description="Basic residues" evidence="4">
    <location>
        <begin position="304"/>
        <end position="325"/>
    </location>
</feature>
<dbReference type="InterPro" id="IPR036860">
    <property type="entry name" value="SH2_dom_sf"/>
</dbReference>
<feature type="compositionally biased region" description="Low complexity" evidence="4">
    <location>
        <begin position="482"/>
        <end position="491"/>
    </location>
</feature>
<feature type="region of interest" description="Disordered" evidence="4">
    <location>
        <begin position="668"/>
        <end position="740"/>
    </location>
</feature>
<dbReference type="EMBL" id="GGFJ01000634">
    <property type="protein sequence ID" value="MBW49775.1"/>
    <property type="molecule type" value="Transcribed_RNA"/>
</dbReference>
<dbReference type="FunFam" id="3.30.505.10:FF:000013">
    <property type="entry name" value="SH2 domain-containing protein 3C isoform X1"/>
    <property type="match status" value="1"/>
</dbReference>
<dbReference type="GO" id="GO:0001784">
    <property type="term" value="F:phosphotyrosine residue binding"/>
    <property type="evidence" value="ECO:0007669"/>
    <property type="project" value="InterPro"/>
</dbReference>
<feature type="compositionally biased region" description="Basic and acidic residues" evidence="4">
    <location>
        <begin position="906"/>
        <end position="915"/>
    </location>
</feature>
<reference evidence="7" key="1">
    <citation type="submission" date="2018-01" db="EMBL/GenBank/DDBJ databases">
        <title>An insight into the sialome of Amazonian anophelines.</title>
        <authorList>
            <person name="Ribeiro J.M."/>
            <person name="Scarpassa V."/>
            <person name="Calvo E."/>
        </authorList>
    </citation>
    <scope>NUCLEOTIDE SEQUENCE</scope>
    <source>
        <tissue evidence="7">Salivary glands</tissue>
    </source>
</reference>
<feature type="compositionally biased region" description="Polar residues" evidence="4">
    <location>
        <begin position="695"/>
        <end position="711"/>
    </location>
</feature>
<dbReference type="InterPro" id="IPR044102">
    <property type="entry name" value="SH2_SHEP1/BCAR3/NSP1"/>
</dbReference>
<feature type="compositionally biased region" description="Basic residues" evidence="4">
    <location>
        <begin position="387"/>
        <end position="404"/>
    </location>
</feature>
<dbReference type="InterPro" id="IPR036964">
    <property type="entry name" value="RASGEF_cat_dom_sf"/>
</dbReference>
<dbReference type="PANTHER" id="PTHR14247">
    <property type="entry name" value="BREAST CANCER ANTI-ESTROGEN RESISTANCE PROTEIN 3 HOMOLOG-LIKE PROTEIN"/>
    <property type="match status" value="1"/>
</dbReference>
<dbReference type="SUPFAM" id="SSF48366">
    <property type="entry name" value="Ras GEF"/>
    <property type="match status" value="1"/>
</dbReference>
<name>A0A2M4B9N9_9DIPT</name>
<evidence type="ECO:0000256" key="1">
    <source>
        <dbReference type="ARBA" id="ARBA00022999"/>
    </source>
</evidence>
<dbReference type="InterPro" id="IPR051853">
    <property type="entry name" value="SH2-Ras-GEF_adapter"/>
</dbReference>
<keyword evidence="1 3" id="KW-0727">SH2 domain</keyword>
<dbReference type="Gene3D" id="3.30.505.10">
    <property type="entry name" value="SH2 domain"/>
    <property type="match status" value="1"/>
</dbReference>
<feature type="compositionally biased region" description="Basic and acidic residues" evidence="4">
    <location>
        <begin position="437"/>
        <end position="451"/>
    </location>
</feature>
<feature type="region of interest" description="Disordered" evidence="4">
    <location>
        <begin position="755"/>
        <end position="953"/>
    </location>
</feature>